<evidence type="ECO:0000259" key="1">
    <source>
        <dbReference type="PROSITE" id="PS50097"/>
    </source>
</evidence>
<sequence>MACEENDKRKCFTYIWKLENLSYWRWNEEDCIKSPCFVVDDLLGTKWKMTLDPSVGDGYNNISLFLEREVDDIDAHNIKIDCELAFLSSDGTVLQAFETKNTTIRNERYIGTGEFVSWNKLFCVKRPLFLLPDTLTARCRIRKSVGEMSKDVQCFARTRIGIEKRSLQWNIENFSSLTVSTKRTYEIKSLDNGKKLMSLELALVYDETVIFKIIPDYSNLRISTFQMSILDASKNILKCFQDKFGYLNSCSWKDFTLLYTKRELFEKKSIYLPNDTLSLLFECTFSLGVVMEETEIAFYDCAYFENKEMSDCCFLDENDLPVPKSILIDDLKSMVNNSCLSDVKLKTKNQIYPAHKFILGARSPVFKAMFSTDMKEKINDSVHIEDLTDDTVLRMLRYIYCVDVNWSGPI</sequence>
<feature type="domain" description="MATH" evidence="2">
    <location>
        <begin position="11"/>
        <end position="141"/>
    </location>
</feature>
<dbReference type="SUPFAM" id="SSF54695">
    <property type="entry name" value="POZ domain"/>
    <property type="match status" value="1"/>
</dbReference>
<dbReference type="GO" id="GO:0030163">
    <property type="term" value="P:protein catabolic process"/>
    <property type="evidence" value="ECO:0007669"/>
    <property type="project" value="UniProtKB-ARBA"/>
</dbReference>
<evidence type="ECO:0000259" key="2">
    <source>
        <dbReference type="PROSITE" id="PS50144"/>
    </source>
</evidence>
<dbReference type="CDD" id="cd00121">
    <property type="entry name" value="MATH"/>
    <property type="match status" value="1"/>
</dbReference>
<dbReference type="AlphaFoldDB" id="A0AAV1YV27"/>
<dbReference type="PROSITE" id="PS50144">
    <property type="entry name" value="MATH"/>
    <property type="match status" value="1"/>
</dbReference>
<dbReference type="PANTHER" id="PTHR24413">
    <property type="entry name" value="SPECKLE-TYPE POZ PROTEIN"/>
    <property type="match status" value="1"/>
</dbReference>
<organism evidence="3 4">
    <name type="scientific">Larinioides sclopetarius</name>
    <dbReference type="NCBI Taxonomy" id="280406"/>
    <lineage>
        <taxon>Eukaryota</taxon>
        <taxon>Metazoa</taxon>
        <taxon>Ecdysozoa</taxon>
        <taxon>Arthropoda</taxon>
        <taxon>Chelicerata</taxon>
        <taxon>Arachnida</taxon>
        <taxon>Araneae</taxon>
        <taxon>Araneomorphae</taxon>
        <taxon>Entelegynae</taxon>
        <taxon>Araneoidea</taxon>
        <taxon>Araneidae</taxon>
        <taxon>Larinioides</taxon>
    </lineage>
</organism>
<protein>
    <submittedName>
        <fullName evidence="3">Uncharacterized protein</fullName>
    </submittedName>
</protein>
<name>A0AAV1YV27_9ARAC</name>
<dbReference type="Pfam" id="PF00651">
    <property type="entry name" value="BTB"/>
    <property type="match status" value="1"/>
</dbReference>
<dbReference type="SUPFAM" id="SSF49599">
    <property type="entry name" value="TRAF domain-like"/>
    <property type="match status" value="1"/>
</dbReference>
<feature type="domain" description="BTB" evidence="1">
    <location>
        <begin position="341"/>
        <end position="408"/>
    </location>
</feature>
<keyword evidence="4" id="KW-1185">Reference proteome</keyword>
<reference evidence="3 4" key="1">
    <citation type="submission" date="2024-04" db="EMBL/GenBank/DDBJ databases">
        <authorList>
            <person name="Rising A."/>
            <person name="Reimegard J."/>
            <person name="Sonavane S."/>
            <person name="Akerstrom W."/>
            <person name="Nylinder S."/>
            <person name="Hedman E."/>
            <person name="Kallberg Y."/>
        </authorList>
    </citation>
    <scope>NUCLEOTIDE SEQUENCE [LARGE SCALE GENOMIC DNA]</scope>
</reference>
<evidence type="ECO:0000313" key="3">
    <source>
        <dbReference type="EMBL" id="CAL1262210.1"/>
    </source>
</evidence>
<dbReference type="EMBL" id="CAXIEN010000004">
    <property type="protein sequence ID" value="CAL1262210.1"/>
    <property type="molecule type" value="Genomic_DNA"/>
</dbReference>
<dbReference type="InterPro" id="IPR008974">
    <property type="entry name" value="TRAF-like"/>
</dbReference>
<dbReference type="InterPro" id="IPR000210">
    <property type="entry name" value="BTB/POZ_dom"/>
</dbReference>
<dbReference type="InterPro" id="IPR011333">
    <property type="entry name" value="SKP1/BTB/POZ_sf"/>
</dbReference>
<evidence type="ECO:0000313" key="4">
    <source>
        <dbReference type="Proteomes" id="UP001497382"/>
    </source>
</evidence>
<accession>A0AAV1YV27</accession>
<dbReference type="PROSITE" id="PS50097">
    <property type="entry name" value="BTB"/>
    <property type="match status" value="1"/>
</dbReference>
<dbReference type="InterPro" id="IPR002083">
    <property type="entry name" value="MATH/TRAF_dom"/>
</dbReference>
<gene>
    <name evidence="3" type="ORF">LARSCL_LOCUS861</name>
</gene>
<dbReference type="Proteomes" id="UP001497382">
    <property type="component" value="Unassembled WGS sequence"/>
</dbReference>
<comment type="caution">
    <text evidence="3">The sequence shown here is derived from an EMBL/GenBank/DDBJ whole genome shotgun (WGS) entry which is preliminary data.</text>
</comment>
<dbReference type="CDD" id="cd18186">
    <property type="entry name" value="BTB_POZ_ZBTB_KLHL-like"/>
    <property type="match status" value="1"/>
</dbReference>
<proteinExistence type="predicted"/>
<dbReference type="Pfam" id="PF00917">
    <property type="entry name" value="MATH"/>
    <property type="match status" value="1"/>
</dbReference>
<dbReference type="Gene3D" id="2.60.210.10">
    <property type="entry name" value="Apoptosis, Tumor Necrosis Factor Receptor Associated Protein 2, Chain A"/>
    <property type="match status" value="1"/>
</dbReference>
<dbReference type="Gene3D" id="3.30.710.10">
    <property type="entry name" value="Potassium Channel Kv1.1, Chain A"/>
    <property type="match status" value="1"/>
</dbReference>